<accession>A0A0D2LGA8</accession>
<feature type="signal peptide" evidence="3">
    <location>
        <begin position="1"/>
        <end position="19"/>
    </location>
</feature>
<dbReference type="OrthoDB" id="533763at2759"/>
<evidence type="ECO:0000313" key="4">
    <source>
        <dbReference type="EMBL" id="KIZ05574.1"/>
    </source>
</evidence>
<dbReference type="Gene3D" id="1.10.260.100">
    <property type="match status" value="1"/>
</dbReference>
<name>A0A0D2LGA8_9CHLO</name>
<evidence type="ECO:0000256" key="3">
    <source>
        <dbReference type="SAM" id="SignalP"/>
    </source>
</evidence>
<gene>
    <name evidence="4" type="ORF">MNEG_2381</name>
</gene>
<feature type="compositionally biased region" description="Low complexity" evidence="1">
    <location>
        <begin position="169"/>
        <end position="182"/>
    </location>
</feature>
<evidence type="ECO:0000256" key="2">
    <source>
        <dbReference type="SAM" id="Phobius"/>
    </source>
</evidence>
<dbReference type="AlphaFoldDB" id="A0A0D2LGA8"/>
<dbReference type="EMBL" id="KK100488">
    <property type="protein sequence ID" value="KIZ05574.1"/>
    <property type="molecule type" value="Genomic_DNA"/>
</dbReference>
<keyword evidence="3" id="KW-0732">Signal</keyword>
<feature type="chain" id="PRO_5002246334" evidence="3">
    <location>
        <begin position="20"/>
        <end position="256"/>
    </location>
</feature>
<dbReference type="GeneID" id="25735259"/>
<evidence type="ECO:0000256" key="1">
    <source>
        <dbReference type="SAM" id="MobiDB-lite"/>
    </source>
</evidence>
<proteinExistence type="predicted"/>
<dbReference type="KEGG" id="mng:MNEG_2381"/>
<dbReference type="RefSeq" id="XP_013904593.1">
    <property type="nucleotide sequence ID" value="XM_014049139.1"/>
</dbReference>
<keyword evidence="2" id="KW-0472">Membrane</keyword>
<evidence type="ECO:0000313" key="5">
    <source>
        <dbReference type="Proteomes" id="UP000054498"/>
    </source>
</evidence>
<sequence>MRVRHHIALVDVLLPTSAALRLLRALEAVLAEDWGRMEVERVVDAAVQGDNGKMAMLSGAGRLLWATHRAMFRELLASAAVAAEPSSDIIVGTQRWAGLGMQALQVQVQQVAAGEPGDAPLDDELKERRRRLGNITVPGLSSFSFVHGLLVGCAVIAFLAADRLGLGGNNPSSSSDSGSNLNTARPATPSGLDPDVEAALRVAIKDASPAFHDPQVHAAIEEVRADIGAINKYREDPAVMGAFQKLLEIEGILERL</sequence>
<organism evidence="4 5">
    <name type="scientific">Monoraphidium neglectum</name>
    <dbReference type="NCBI Taxonomy" id="145388"/>
    <lineage>
        <taxon>Eukaryota</taxon>
        <taxon>Viridiplantae</taxon>
        <taxon>Chlorophyta</taxon>
        <taxon>core chlorophytes</taxon>
        <taxon>Chlorophyceae</taxon>
        <taxon>CS clade</taxon>
        <taxon>Sphaeropleales</taxon>
        <taxon>Selenastraceae</taxon>
        <taxon>Monoraphidium</taxon>
    </lineage>
</organism>
<dbReference type="Proteomes" id="UP000054498">
    <property type="component" value="Unassembled WGS sequence"/>
</dbReference>
<reference evidence="4 5" key="1">
    <citation type="journal article" date="2013" name="BMC Genomics">
        <title>Reconstruction of the lipid metabolism for the microalga Monoraphidium neglectum from its genome sequence reveals characteristics suitable for biofuel production.</title>
        <authorList>
            <person name="Bogen C."/>
            <person name="Al-Dilaimi A."/>
            <person name="Albersmeier A."/>
            <person name="Wichmann J."/>
            <person name="Grundmann M."/>
            <person name="Rupp O."/>
            <person name="Lauersen K.J."/>
            <person name="Blifernez-Klassen O."/>
            <person name="Kalinowski J."/>
            <person name="Goesmann A."/>
            <person name="Mussgnug J.H."/>
            <person name="Kruse O."/>
        </authorList>
    </citation>
    <scope>NUCLEOTIDE SEQUENCE [LARGE SCALE GENOMIC DNA]</scope>
    <source>
        <strain evidence="4 5">SAG 48.87</strain>
    </source>
</reference>
<feature type="region of interest" description="Disordered" evidence="1">
    <location>
        <begin position="169"/>
        <end position="192"/>
    </location>
</feature>
<keyword evidence="2" id="KW-1133">Transmembrane helix</keyword>
<feature type="transmembrane region" description="Helical" evidence="2">
    <location>
        <begin position="135"/>
        <end position="161"/>
    </location>
</feature>
<protein>
    <submittedName>
        <fullName evidence="4">Uncharacterized protein</fullName>
    </submittedName>
</protein>
<keyword evidence="2" id="KW-0812">Transmembrane</keyword>
<keyword evidence="5" id="KW-1185">Reference proteome</keyword>